<sequence>MNELLRRFSANPRLTVELLIASFFASVLALAMPIFVIQVLNRYVAHGVDVTLATLTFGALIAVVFEFAFRQIRLRLAGGLSEKADLDLSGAGFKSLLYAKPAALETVHLGKRQQAIAGINSIYAAYNAVNISSLLDVPFSMLFLLVLYLLSPLLGIIATVFVVLAFISGTVTMTSMRLPTRQSADAAGKIAPLIGTASRELDMVRAFNTASFLGNAWSLHQSRFNGLRQVIVNRQGLIQSFVQASAGVTGVSII</sequence>
<organism evidence="6">
    <name type="scientific">marine metagenome</name>
    <dbReference type="NCBI Taxonomy" id="408172"/>
    <lineage>
        <taxon>unclassified sequences</taxon>
        <taxon>metagenomes</taxon>
        <taxon>ecological metagenomes</taxon>
    </lineage>
</organism>
<keyword evidence="2 4" id="KW-1133">Transmembrane helix</keyword>
<feature type="transmembrane region" description="Helical" evidence="4">
    <location>
        <begin position="14"/>
        <end position="37"/>
    </location>
</feature>
<feature type="transmembrane region" description="Helical" evidence="4">
    <location>
        <begin position="43"/>
        <end position="65"/>
    </location>
</feature>
<feature type="transmembrane region" description="Helical" evidence="4">
    <location>
        <begin position="115"/>
        <end position="135"/>
    </location>
</feature>
<gene>
    <name evidence="6" type="ORF">METZ01_LOCUS361869</name>
</gene>
<feature type="transmembrane region" description="Helical" evidence="4">
    <location>
        <begin position="141"/>
        <end position="167"/>
    </location>
</feature>
<dbReference type="GO" id="GO:0140359">
    <property type="term" value="F:ABC-type transporter activity"/>
    <property type="evidence" value="ECO:0007669"/>
    <property type="project" value="InterPro"/>
</dbReference>
<dbReference type="InterPro" id="IPR011527">
    <property type="entry name" value="ABC1_TM_dom"/>
</dbReference>
<dbReference type="InterPro" id="IPR036640">
    <property type="entry name" value="ABC1_TM_sf"/>
</dbReference>
<dbReference type="PROSITE" id="PS50929">
    <property type="entry name" value="ABC_TM1F"/>
    <property type="match status" value="1"/>
</dbReference>
<dbReference type="GO" id="GO:0016020">
    <property type="term" value="C:membrane"/>
    <property type="evidence" value="ECO:0007669"/>
    <property type="project" value="InterPro"/>
</dbReference>
<name>A0A382SHQ6_9ZZZZ</name>
<protein>
    <recommendedName>
        <fullName evidence="5">ABC transmembrane type-1 domain-containing protein</fullName>
    </recommendedName>
</protein>
<keyword evidence="1 4" id="KW-0812">Transmembrane</keyword>
<dbReference type="EMBL" id="UINC01128939">
    <property type="protein sequence ID" value="SVD09015.1"/>
    <property type="molecule type" value="Genomic_DNA"/>
</dbReference>
<evidence type="ECO:0000256" key="4">
    <source>
        <dbReference type="SAM" id="Phobius"/>
    </source>
</evidence>
<proteinExistence type="predicted"/>
<dbReference type="AlphaFoldDB" id="A0A382SHQ6"/>
<feature type="domain" description="ABC transmembrane type-1" evidence="5">
    <location>
        <begin position="18"/>
        <end position="254"/>
    </location>
</feature>
<evidence type="ECO:0000313" key="6">
    <source>
        <dbReference type="EMBL" id="SVD09015.1"/>
    </source>
</evidence>
<feature type="non-terminal residue" evidence="6">
    <location>
        <position position="254"/>
    </location>
</feature>
<keyword evidence="3 4" id="KW-0472">Membrane</keyword>
<evidence type="ECO:0000256" key="2">
    <source>
        <dbReference type="ARBA" id="ARBA00022989"/>
    </source>
</evidence>
<dbReference type="Pfam" id="PF00664">
    <property type="entry name" value="ABC_membrane"/>
    <property type="match status" value="1"/>
</dbReference>
<dbReference type="SUPFAM" id="SSF90123">
    <property type="entry name" value="ABC transporter transmembrane region"/>
    <property type="match status" value="1"/>
</dbReference>
<evidence type="ECO:0000256" key="1">
    <source>
        <dbReference type="ARBA" id="ARBA00022692"/>
    </source>
</evidence>
<dbReference type="Gene3D" id="1.20.1560.10">
    <property type="entry name" value="ABC transporter type 1, transmembrane domain"/>
    <property type="match status" value="1"/>
</dbReference>
<evidence type="ECO:0000259" key="5">
    <source>
        <dbReference type="PROSITE" id="PS50929"/>
    </source>
</evidence>
<dbReference type="GO" id="GO:0005524">
    <property type="term" value="F:ATP binding"/>
    <property type="evidence" value="ECO:0007669"/>
    <property type="project" value="InterPro"/>
</dbReference>
<accession>A0A382SHQ6</accession>
<reference evidence="6" key="1">
    <citation type="submission" date="2018-05" db="EMBL/GenBank/DDBJ databases">
        <authorList>
            <person name="Lanie J.A."/>
            <person name="Ng W.-L."/>
            <person name="Kazmierczak K.M."/>
            <person name="Andrzejewski T.M."/>
            <person name="Davidsen T.M."/>
            <person name="Wayne K.J."/>
            <person name="Tettelin H."/>
            <person name="Glass J.I."/>
            <person name="Rusch D."/>
            <person name="Podicherti R."/>
            <person name="Tsui H.-C.T."/>
            <person name="Winkler M.E."/>
        </authorList>
    </citation>
    <scope>NUCLEOTIDE SEQUENCE</scope>
</reference>
<evidence type="ECO:0000256" key="3">
    <source>
        <dbReference type="ARBA" id="ARBA00023136"/>
    </source>
</evidence>